<evidence type="ECO:0000256" key="1">
    <source>
        <dbReference type="SAM" id="MobiDB-lite"/>
    </source>
</evidence>
<evidence type="ECO:0000313" key="2">
    <source>
        <dbReference type="EMBL" id="KAF6496117.1"/>
    </source>
</evidence>
<protein>
    <submittedName>
        <fullName evidence="2">Uncharacterized protein</fullName>
    </submittedName>
</protein>
<evidence type="ECO:0000313" key="3">
    <source>
        <dbReference type="Proteomes" id="UP000593571"/>
    </source>
</evidence>
<keyword evidence="3" id="KW-1185">Reference proteome</keyword>
<comment type="caution">
    <text evidence="2">The sequence shown here is derived from an EMBL/GenBank/DDBJ whole genome shotgun (WGS) entry which is preliminary data.</text>
</comment>
<reference evidence="2 3" key="1">
    <citation type="journal article" date="2020" name="Nature">
        <title>Six reference-quality genomes reveal evolution of bat adaptations.</title>
        <authorList>
            <person name="Jebb D."/>
            <person name="Huang Z."/>
            <person name="Pippel M."/>
            <person name="Hughes G.M."/>
            <person name="Lavrichenko K."/>
            <person name="Devanna P."/>
            <person name="Winkler S."/>
            <person name="Jermiin L.S."/>
            <person name="Skirmuntt E.C."/>
            <person name="Katzourakis A."/>
            <person name="Burkitt-Gray L."/>
            <person name="Ray D.A."/>
            <person name="Sullivan K.A.M."/>
            <person name="Roscito J.G."/>
            <person name="Kirilenko B.M."/>
            <person name="Davalos L.M."/>
            <person name="Corthals A.P."/>
            <person name="Power M.L."/>
            <person name="Jones G."/>
            <person name="Ransome R.D."/>
            <person name="Dechmann D.K.N."/>
            <person name="Locatelli A.G."/>
            <person name="Puechmaille S.J."/>
            <person name="Fedrigo O."/>
            <person name="Jarvis E.D."/>
            <person name="Hiller M."/>
            <person name="Vernes S.C."/>
            <person name="Myers E.W."/>
            <person name="Teeling E.C."/>
        </authorList>
    </citation>
    <scope>NUCLEOTIDE SEQUENCE [LARGE SCALE GENOMIC DNA]</scope>
    <source>
        <strain evidence="2">MRouAeg1</strain>
        <tissue evidence="2">Muscle</tissue>
    </source>
</reference>
<name>A0A7J8JGY7_ROUAE</name>
<accession>A0A7J8JGY7</accession>
<dbReference type="EMBL" id="JACASE010000002">
    <property type="protein sequence ID" value="KAF6496117.1"/>
    <property type="molecule type" value="Genomic_DNA"/>
</dbReference>
<feature type="region of interest" description="Disordered" evidence="1">
    <location>
        <begin position="138"/>
        <end position="168"/>
    </location>
</feature>
<organism evidence="2 3">
    <name type="scientific">Rousettus aegyptiacus</name>
    <name type="common">Egyptian fruit bat</name>
    <name type="synonym">Pteropus aegyptiacus</name>
    <dbReference type="NCBI Taxonomy" id="9407"/>
    <lineage>
        <taxon>Eukaryota</taxon>
        <taxon>Metazoa</taxon>
        <taxon>Chordata</taxon>
        <taxon>Craniata</taxon>
        <taxon>Vertebrata</taxon>
        <taxon>Euteleostomi</taxon>
        <taxon>Mammalia</taxon>
        <taxon>Eutheria</taxon>
        <taxon>Laurasiatheria</taxon>
        <taxon>Chiroptera</taxon>
        <taxon>Yinpterochiroptera</taxon>
        <taxon>Pteropodoidea</taxon>
        <taxon>Pteropodidae</taxon>
        <taxon>Rousettinae</taxon>
        <taxon>Rousettus</taxon>
    </lineage>
</organism>
<dbReference type="Proteomes" id="UP000593571">
    <property type="component" value="Unassembled WGS sequence"/>
</dbReference>
<dbReference type="AlphaFoldDB" id="A0A7J8JGY7"/>
<sequence>MESPWHFQCITTALNKTRRKRRSSSSFRSWPPQPWFHSALWLLVPEQPPEPGWLGTLGVLPPVGRGGGGAGACQSGWSRPDKGLRADHTVGFEFACDLPQMLSLELTEGPLLMYRVWLCCLSAPQMPALPCGGPLPLTEQCPLPPPPSRLPPVVPLDKGPAPPSRREP</sequence>
<feature type="compositionally biased region" description="Pro residues" evidence="1">
    <location>
        <begin position="142"/>
        <end position="154"/>
    </location>
</feature>
<proteinExistence type="predicted"/>
<gene>
    <name evidence="2" type="ORF">HJG63_010347</name>
</gene>